<dbReference type="Pfam" id="PF07004">
    <property type="entry name" value="SHIPPO-rpt"/>
    <property type="match status" value="2"/>
</dbReference>
<dbReference type="RefSeq" id="XP_009019409.1">
    <property type="nucleotide sequence ID" value="XM_009021161.1"/>
</dbReference>
<dbReference type="KEGG" id="hro:HELRODRAFT_161220"/>
<evidence type="ECO:0000313" key="3">
    <source>
        <dbReference type="EMBL" id="ESO02001.1"/>
    </source>
</evidence>
<feature type="transmembrane region" description="Helical" evidence="2">
    <location>
        <begin position="20"/>
        <end position="37"/>
    </location>
</feature>
<reference evidence="4" key="3">
    <citation type="submission" date="2015-06" db="UniProtKB">
        <authorList>
            <consortium name="EnsemblMetazoa"/>
        </authorList>
    </citation>
    <scope>IDENTIFICATION</scope>
</reference>
<dbReference type="AlphaFoldDB" id="T1ER82"/>
<dbReference type="EnsemblMetazoa" id="HelroT161220">
    <property type="protein sequence ID" value="HelroP161220"/>
    <property type="gene ID" value="HelroG161220"/>
</dbReference>
<dbReference type="OrthoDB" id="429991at2759"/>
<keyword evidence="2" id="KW-0472">Membrane</keyword>
<dbReference type="InterPro" id="IPR010736">
    <property type="entry name" value="SHIPPO-rpt"/>
</dbReference>
<proteinExistence type="predicted"/>
<name>T1ER82_HELRO</name>
<reference evidence="3 5" key="2">
    <citation type="journal article" date="2013" name="Nature">
        <title>Insights into bilaterian evolution from three spiralian genomes.</title>
        <authorList>
            <person name="Simakov O."/>
            <person name="Marletaz F."/>
            <person name="Cho S.J."/>
            <person name="Edsinger-Gonzales E."/>
            <person name="Havlak P."/>
            <person name="Hellsten U."/>
            <person name="Kuo D.H."/>
            <person name="Larsson T."/>
            <person name="Lv J."/>
            <person name="Arendt D."/>
            <person name="Savage R."/>
            <person name="Osoegawa K."/>
            <person name="de Jong P."/>
            <person name="Grimwood J."/>
            <person name="Chapman J.A."/>
            <person name="Shapiro H."/>
            <person name="Aerts A."/>
            <person name="Otillar R.P."/>
            <person name="Terry A.Y."/>
            <person name="Boore J.L."/>
            <person name="Grigoriev I.V."/>
            <person name="Lindberg D.R."/>
            <person name="Seaver E.C."/>
            <person name="Weisblat D.A."/>
            <person name="Putnam N.H."/>
            <person name="Rokhsar D.S."/>
        </authorList>
    </citation>
    <scope>NUCLEOTIDE SEQUENCE</scope>
</reference>
<gene>
    <name evidence="4" type="primary">20199082</name>
    <name evidence="3" type="ORF">HELRODRAFT_161220</name>
</gene>
<dbReference type="EMBL" id="KB096742">
    <property type="protein sequence ID" value="ESO02001.1"/>
    <property type="molecule type" value="Genomic_DNA"/>
</dbReference>
<protein>
    <recommendedName>
        <fullName evidence="6">Outer dense fiber protein 3</fullName>
    </recommendedName>
</protein>
<reference evidence="5" key="1">
    <citation type="submission" date="2012-12" db="EMBL/GenBank/DDBJ databases">
        <authorList>
            <person name="Hellsten U."/>
            <person name="Grimwood J."/>
            <person name="Chapman J.A."/>
            <person name="Shapiro H."/>
            <person name="Aerts A."/>
            <person name="Otillar R.P."/>
            <person name="Terry A.Y."/>
            <person name="Boore J.L."/>
            <person name="Simakov O."/>
            <person name="Marletaz F."/>
            <person name="Cho S.-J."/>
            <person name="Edsinger-Gonzales E."/>
            <person name="Havlak P."/>
            <person name="Kuo D.-H."/>
            <person name="Larsson T."/>
            <person name="Lv J."/>
            <person name="Arendt D."/>
            <person name="Savage R."/>
            <person name="Osoegawa K."/>
            <person name="de Jong P."/>
            <person name="Lindberg D.R."/>
            <person name="Seaver E.C."/>
            <person name="Weisblat D.A."/>
            <person name="Putnam N.H."/>
            <person name="Grigoriev I.V."/>
            <person name="Rokhsar D.S."/>
        </authorList>
    </citation>
    <scope>NUCLEOTIDE SEQUENCE</scope>
</reference>
<accession>T1ER82</accession>
<dbReference type="PANTHER" id="PTHR21580">
    <property type="entry name" value="SHIPPO-1-RELATED"/>
    <property type="match status" value="1"/>
</dbReference>
<dbReference type="GO" id="GO:0005856">
    <property type="term" value="C:cytoskeleton"/>
    <property type="evidence" value="ECO:0000318"/>
    <property type="project" value="GO_Central"/>
</dbReference>
<dbReference type="PANTHER" id="PTHR21580:SF28">
    <property type="entry name" value="BOREALIN N-TERMINAL DOMAIN-CONTAINING PROTEIN-RELATED"/>
    <property type="match status" value="1"/>
</dbReference>
<evidence type="ECO:0000313" key="5">
    <source>
        <dbReference type="Proteomes" id="UP000015101"/>
    </source>
</evidence>
<dbReference type="CTD" id="20199082"/>
<keyword evidence="2" id="KW-0812">Transmembrane</keyword>
<organism evidence="4 5">
    <name type="scientific">Helobdella robusta</name>
    <name type="common">Californian leech</name>
    <dbReference type="NCBI Taxonomy" id="6412"/>
    <lineage>
        <taxon>Eukaryota</taxon>
        <taxon>Metazoa</taxon>
        <taxon>Spiralia</taxon>
        <taxon>Lophotrochozoa</taxon>
        <taxon>Annelida</taxon>
        <taxon>Clitellata</taxon>
        <taxon>Hirudinea</taxon>
        <taxon>Rhynchobdellida</taxon>
        <taxon>Glossiphoniidae</taxon>
        <taxon>Helobdella</taxon>
    </lineage>
</organism>
<evidence type="ECO:0000256" key="2">
    <source>
        <dbReference type="SAM" id="Phobius"/>
    </source>
</evidence>
<dbReference type="InParanoid" id="T1ER82"/>
<dbReference type="HOGENOM" id="CLU_088282_1_0_1"/>
<dbReference type="Proteomes" id="UP000015101">
    <property type="component" value="Unassembled WGS sequence"/>
</dbReference>
<dbReference type="InterPro" id="IPR051291">
    <property type="entry name" value="CIMAP"/>
</dbReference>
<keyword evidence="5" id="KW-1185">Reference proteome</keyword>
<evidence type="ECO:0000313" key="4">
    <source>
        <dbReference type="EnsemblMetazoa" id="HelroP161220"/>
    </source>
</evidence>
<dbReference type="EMBL" id="AMQM01000768">
    <property type="status" value="NOT_ANNOTATED_CDS"/>
    <property type="molecule type" value="Genomic_DNA"/>
</dbReference>
<evidence type="ECO:0008006" key="6">
    <source>
        <dbReference type="Google" id="ProtNLM"/>
    </source>
</evidence>
<feature type="region of interest" description="Disordered" evidence="1">
    <location>
        <begin position="142"/>
        <end position="165"/>
    </location>
</feature>
<sequence>MQEYAVTISVIKIIRVMMEIGSLCWVSGSMNLLNMLFKRLKFMSQSPGPAYKLRSLVGHTDHCVTKQKNPAYTIGTGYKFVLIGSCTDIPGPSYNFKSELTNTGLQLPRTALILGRPKTKEVLPGPGQYEPKLLKSLSSISLGNRSKSSPNLNPPPNAYTINDGIGKKCPVQGTPPAMLIRSRTEFGSIYYPSTKAAVPGPGSYKQVEMKKDVPIVIKNRCKVKDYNTALNNPAPGSYNLPSFVDKPKGFHMGIRHSSCVMPTYSHE</sequence>
<evidence type="ECO:0000256" key="1">
    <source>
        <dbReference type="SAM" id="MobiDB-lite"/>
    </source>
</evidence>
<keyword evidence="2" id="KW-1133">Transmembrane helix</keyword>
<dbReference type="GeneID" id="20199082"/>
<feature type="compositionally biased region" description="Low complexity" evidence="1">
    <location>
        <begin position="142"/>
        <end position="151"/>
    </location>
</feature>
<dbReference type="EMBL" id="AMQM01000769">
    <property type="status" value="NOT_ANNOTATED_CDS"/>
    <property type="molecule type" value="Genomic_DNA"/>
</dbReference>